<dbReference type="PATRIC" id="fig|1028307.3.peg.2638"/>
<organism evidence="1 2">
    <name type="scientific">Klebsiella aerogenes (strain ATCC 13048 / DSM 30053 / CCUG 1429 / JCM 1235 / KCTC 2190 / NBRC 13534 / NCIMB 10102 / NCTC 10006 / CDC 819-56)</name>
    <name type="common">Enterobacter aerogenes</name>
    <dbReference type="NCBI Taxonomy" id="1028307"/>
    <lineage>
        <taxon>Bacteria</taxon>
        <taxon>Pseudomonadati</taxon>
        <taxon>Pseudomonadota</taxon>
        <taxon>Gammaproteobacteria</taxon>
        <taxon>Enterobacterales</taxon>
        <taxon>Enterobacteriaceae</taxon>
        <taxon>Klebsiella/Raoultella group</taxon>
        <taxon>Klebsiella</taxon>
    </lineage>
</organism>
<keyword evidence="2" id="KW-1185">Reference proteome</keyword>
<gene>
    <name evidence="1" type="ordered locus">EAE_13220</name>
</gene>
<dbReference type="InterPro" id="IPR027405">
    <property type="entry name" value="YidB-like"/>
</dbReference>
<dbReference type="EMBL" id="CP002824">
    <property type="protein sequence ID" value="AEG97558.1"/>
    <property type="molecule type" value="Genomic_DNA"/>
</dbReference>
<sequence length="118" mass="12954">MRLAIFLKKLFGYEQSESHLEHVALWVNSLGGIQHLLQKMNEHNLTHVVSSWQSNNKALSIDAAQVLEFIDFSELQPLAEKCGTDILGAANLVAQFLPMITPKAVMDTATSGTAPHNA</sequence>
<evidence type="ECO:0000313" key="2">
    <source>
        <dbReference type="Proteomes" id="UP000008881"/>
    </source>
</evidence>
<dbReference type="HOGENOM" id="CLU_2069418_0_0_6"/>
<name>A0A0H3FPQ7_KLEAK</name>
<dbReference type="RefSeq" id="WP_015704645.1">
    <property type="nucleotide sequence ID" value="NC_015663.1"/>
</dbReference>
<accession>A0A0H3FPQ7</accession>
<reference evidence="1 2" key="1">
    <citation type="journal article" date="2012" name="J. Bacteriol.">
        <title>Complete genome sequence of Enterobacter aerogenes KCTC 2190.</title>
        <authorList>
            <person name="Shin S.H."/>
            <person name="Kim S."/>
            <person name="Kim J.Y."/>
            <person name="Lee S."/>
            <person name="Um Y."/>
            <person name="Oh M.K."/>
            <person name="Kim Y.R."/>
            <person name="Lee J."/>
            <person name="Yang K.S."/>
        </authorList>
    </citation>
    <scope>NUCLEOTIDE SEQUENCE [LARGE SCALE GENOMIC DNA]</scope>
    <source>
        <strain evidence="1 2">KCTC 2190</strain>
    </source>
</reference>
<proteinExistence type="predicted"/>
<dbReference type="SUPFAM" id="SSF140804">
    <property type="entry name" value="YidB-like"/>
    <property type="match status" value="1"/>
</dbReference>
<protein>
    <submittedName>
        <fullName evidence="1">Uncharacterized protein</fullName>
    </submittedName>
</protein>
<dbReference type="KEGG" id="eae:EAE_13220"/>
<dbReference type="Gene3D" id="1.10.10.690">
    <property type="entry name" value="YidB-like"/>
    <property type="match status" value="1"/>
</dbReference>
<dbReference type="AlphaFoldDB" id="A0A0H3FPQ7"/>
<dbReference type="Proteomes" id="UP000008881">
    <property type="component" value="Chromosome"/>
</dbReference>
<dbReference type="GeneID" id="93310823"/>
<evidence type="ECO:0000313" key="1">
    <source>
        <dbReference type="EMBL" id="AEG97558.1"/>
    </source>
</evidence>